<dbReference type="EMBL" id="NOVD01000038">
    <property type="protein sequence ID" value="PCK24050.1"/>
    <property type="molecule type" value="Genomic_DNA"/>
</dbReference>
<dbReference type="InterPro" id="IPR006311">
    <property type="entry name" value="TAT_signal"/>
</dbReference>
<reference evidence="3 4" key="1">
    <citation type="submission" date="2017-07" db="EMBL/GenBank/DDBJ databases">
        <title>Draft sequence of Rhodococcus enclensis 23b-28.</title>
        <authorList>
            <person name="Besaury L."/>
            <person name="Sancelme M."/>
            <person name="Amato P."/>
            <person name="Lallement A."/>
            <person name="Delort A.-M."/>
        </authorList>
    </citation>
    <scope>NUCLEOTIDE SEQUENCE [LARGE SCALE GENOMIC DNA]</scope>
    <source>
        <strain evidence="3 4">23b-28</strain>
    </source>
</reference>
<dbReference type="Pfam" id="PF11790">
    <property type="entry name" value="Glyco_hydro_cc"/>
    <property type="match status" value="1"/>
</dbReference>
<sequence length="288" mass="31080">MTTAHHLTRRTVLAGGLGLVANGLLPAAAGAQDSSAQPGALPGVGAWEGQGVSEGLADSGARWYYTWAPDHPGIETPAGCEFVPMIWGENDLTDDALYRAKSNGTVLLGFNEPDAATQADMSVEAALAAWPRLQQTGLWLGAPAVATHGDVPGQWLDRFMEGARSSGYRVDFIPLHWYLSPELRNSPYSTAIAVDDLRRYLEAVHARYGLPVWLTEFSLITYHNGTQAMEPSAQASFLAAAASMMATLPYLQRWAWFSLPPWPEGPATALYDAHGRITVIGEQFRAIS</sequence>
<comment type="caution">
    <text evidence="3">The sequence shown here is derived from an EMBL/GenBank/DDBJ whole genome shotgun (WGS) entry which is preliminary data.</text>
</comment>
<evidence type="ECO:0000259" key="2">
    <source>
        <dbReference type="Pfam" id="PF11790"/>
    </source>
</evidence>
<evidence type="ECO:0000313" key="4">
    <source>
        <dbReference type="Proteomes" id="UP000230886"/>
    </source>
</evidence>
<proteinExistence type="predicted"/>
<dbReference type="AlphaFoldDB" id="A0A2A5J3A1"/>
<dbReference type="RefSeq" id="WP_099698569.1">
    <property type="nucleotide sequence ID" value="NZ_NOVD01000038.1"/>
</dbReference>
<dbReference type="InterPro" id="IPR053183">
    <property type="entry name" value="ASL1"/>
</dbReference>
<dbReference type="PROSITE" id="PS51318">
    <property type="entry name" value="TAT"/>
    <property type="match status" value="1"/>
</dbReference>
<evidence type="ECO:0000313" key="3">
    <source>
        <dbReference type="EMBL" id="PCK24050.1"/>
    </source>
</evidence>
<evidence type="ECO:0000256" key="1">
    <source>
        <dbReference type="SAM" id="SignalP"/>
    </source>
</evidence>
<name>A0A2A5J3A1_RHOSG</name>
<dbReference type="InterPro" id="IPR024655">
    <property type="entry name" value="Asl1_glyco_hydro_catalytic"/>
</dbReference>
<dbReference type="Proteomes" id="UP000230886">
    <property type="component" value="Unassembled WGS sequence"/>
</dbReference>
<dbReference type="PANTHER" id="PTHR34154">
    <property type="entry name" value="ALKALI-SENSITIVE LINKAGE PROTEIN 1"/>
    <property type="match status" value="1"/>
</dbReference>
<dbReference type="Gene3D" id="3.20.20.80">
    <property type="entry name" value="Glycosidases"/>
    <property type="match status" value="1"/>
</dbReference>
<protein>
    <recommendedName>
        <fullName evidence="2">Asl1-like glycosyl hydrolase catalytic domain-containing protein</fullName>
    </recommendedName>
</protein>
<accession>A0A2A5J3A1</accession>
<dbReference type="GO" id="GO:0071966">
    <property type="term" value="P:fungal-type cell wall polysaccharide metabolic process"/>
    <property type="evidence" value="ECO:0007669"/>
    <property type="project" value="TreeGrafter"/>
</dbReference>
<gene>
    <name evidence="3" type="ORF">CHR55_27770</name>
</gene>
<keyword evidence="1" id="KW-0732">Signal</keyword>
<feature type="domain" description="Asl1-like glycosyl hydrolase catalytic" evidence="2">
    <location>
        <begin position="58"/>
        <end position="284"/>
    </location>
</feature>
<feature type="signal peptide" evidence="1">
    <location>
        <begin position="1"/>
        <end position="31"/>
    </location>
</feature>
<dbReference type="SUPFAM" id="SSF51445">
    <property type="entry name" value="(Trans)glycosidases"/>
    <property type="match status" value="1"/>
</dbReference>
<dbReference type="InterPro" id="IPR017853">
    <property type="entry name" value="GH"/>
</dbReference>
<feature type="chain" id="PRO_5039597381" description="Asl1-like glycosyl hydrolase catalytic domain-containing protein" evidence="1">
    <location>
        <begin position="32"/>
        <end position="288"/>
    </location>
</feature>
<organism evidence="3 4">
    <name type="scientific">Rhodococcus qingshengii</name>
    <dbReference type="NCBI Taxonomy" id="334542"/>
    <lineage>
        <taxon>Bacteria</taxon>
        <taxon>Bacillati</taxon>
        <taxon>Actinomycetota</taxon>
        <taxon>Actinomycetes</taxon>
        <taxon>Mycobacteriales</taxon>
        <taxon>Nocardiaceae</taxon>
        <taxon>Rhodococcus</taxon>
        <taxon>Rhodococcus erythropolis group</taxon>
    </lineage>
</organism>
<dbReference type="PANTHER" id="PTHR34154:SF3">
    <property type="entry name" value="ALKALI-SENSITIVE LINKAGE PROTEIN 1"/>
    <property type="match status" value="1"/>
</dbReference>